<dbReference type="HOGENOM" id="CLU_2741276_0_0_1"/>
<evidence type="ECO:0000313" key="1">
    <source>
        <dbReference type="EMBL" id="EHS64518.1"/>
    </source>
</evidence>
<evidence type="ECO:0000313" key="2">
    <source>
        <dbReference type="Proteomes" id="UP000008783"/>
    </source>
</evidence>
<keyword evidence="2" id="KW-1185">Reference proteome</keyword>
<gene>
    <name evidence="1" type="ORF">PGTG_20980</name>
</gene>
<proteinExistence type="predicted"/>
<reference evidence="2" key="1">
    <citation type="journal article" date="2011" name="Proc. Natl. Acad. Sci. U.S.A.">
        <title>Obligate biotrophy features unraveled by the genomic analysis of rust fungi.</title>
        <authorList>
            <person name="Duplessis S."/>
            <person name="Cuomo C.A."/>
            <person name="Lin Y.-C."/>
            <person name="Aerts A."/>
            <person name="Tisserant E."/>
            <person name="Veneault-Fourrey C."/>
            <person name="Joly D.L."/>
            <person name="Hacquard S."/>
            <person name="Amselem J."/>
            <person name="Cantarel B.L."/>
            <person name="Chiu R."/>
            <person name="Coutinho P.M."/>
            <person name="Feau N."/>
            <person name="Field M."/>
            <person name="Frey P."/>
            <person name="Gelhaye E."/>
            <person name="Goldberg J."/>
            <person name="Grabherr M.G."/>
            <person name="Kodira C.D."/>
            <person name="Kohler A."/>
            <person name="Kuees U."/>
            <person name="Lindquist E.A."/>
            <person name="Lucas S.M."/>
            <person name="Mago R."/>
            <person name="Mauceli E."/>
            <person name="Morin E."/>
            <person name="Murat C."/>
            <person name="Pangilinan J.L."/>
            <person name="Park R."/>
            <person name="Pearson M."/>
            <person name="Quesneville H."/>
            <person name="Rouhier N."/>
            <person name="Sakthikumar S."/>
            <person name="Salamov A.A."/>
            <person name="Schmutz J."/>
            <person name="Selles B."/>
            <person name="Shapiro H."/>
            <person name="Tanguay P."/>
            <person name="Tuskan G.A."/>
            <person name="Henrissat B."/>
            <person name="Van de Peer Y."/>
            <person name="Rouze P."/>
            <person name="Ellis J.G."/>
            <person name="Dodds P.N."/>
            <person name="Schein J.E."/>
            <person name="Zhong S."/>
            <person name="Hamelin R.C."/>
            <person name="Grigoriev I.V."/>
            <person name="Szabo L.J."/>
            <person name="Martin F."/>
        </authorList>
    </citation>
    <scope>NUCLEOTIDE SEQUENCE [LARGE SCALE GENOMIC DNA]</scope>
    <source>
        <strain evidence="2">CRL 75-36-700-3 / race SCCL</strain>
    </source>
</reference>
<dbReference type="InParanoid" id="H6QPZ5"/>
<organism evidence="1 2">
    <name type="scientific">Puccinia graminis f. sp. tritici (strain CRL 75-36-700-3 / race SCCL)</name>
    <name type="common">Black stem rust fungus</name>
    <dbReference type="NCBI Taxonomy" id="418459"/>
    <lineage>
        <taxon>Eukaryota</taxon>
        <taxon>Fungi</taxon>
        <taxon>Dikarya</taxon>
        <taxon>Basidiomycota</taxon>
        <taxon>Pucciniomycotina</taxon>
        <taxon>Pucciniomycetes</taxon>
        <taxon>Pucciniales</taxon>
        <taxon>Pucciniaceae</taxon>
        <taxon>Puccinia</taxon>
    </lineage>
</organism>
<sequence length="71" mass="7854">MQVQKGRLQKATLITQLYIPGLSELTSISPRTSFTNPLQPSACYLTQLAICPSAEECNCMAYALYGQRLVE</sequence>
<dbReference type="Proteomes" id="UP000008783">
    <property type="component" value="Unassembled WGS sequence"/>
</dbReference>
<dbReference type="KEGG" id="pgr:PGTG_20980"/>
<dbReference type="RefSeq" id="XP_003890432.1">
    <property type="nucleotide sequence ID" value="XM_003890383.1"/>
</dbReference>
<accession>H6QPZ5</accession>
<dbReference type="EMBL" id="DS178268">
    <property type="protein sequence ID" value="EHS64518.1"/>
    <property type="molecule type" value="Genomic_DNA"/>
</dbReference>
<dbReference type="AlphaFoldDB" id="H6QPZ5"/>
<protein>
    <submittedName>
        <fullName evidence="1">Uncharacterized protein</fullName>
    </submittedName>
</protein>
<name>H6QPZ5_PUCGT</name>
<dbReference type="GeneID" id="13542655"/>
<dbReference type="VEuPathDB" id="FungiDB:PGTG_20980"/>